<dbReference type="InterPro" id="IPR007527">
    <property type="entry name" value="Znf_SWIM"/>
</dbReference>
<evidence type="ECO:0000259" key="2">
    <source>
        <dbReference type="PROSITE" id="PS50966"/>
    </source>
</evidence>
<proteinExistence type="predicted"/>
<evidence type="ECO:0000256" key="1">
    <source>
        <dbReference type="PROSITE-ProRule" id="PRU00325"/>
    </source>
</evidence>
<dbReference type="PROSITE" id="PS50966">
    <property type="entry name" value="ZF_SWIM"/>
    <property type="match status" value="1"/>
</dbReference>
<keyword evidence="1" id="KW-0479">Metal-binding</keyword>
<sequence length="148" mass="17220">MSLIDLASRKSLARGLDYFETKQVLSFNESGKDVIEGRVKGKRDTPYWVQINPKHPRKSTCDCPFAAGRRVICKHMVALYFTALPQAYQDFMADCQHQEAEEEAQRQAKMEDLEDYVNSLSLDQLREELLLALLELEERDSEIDYWEL</sequence>
<feature type="domain" description="SWIM-type" evidence="2">
    <location>
        <begin position="47"/>
        <end position="84"/>
    </location>
</feature>
<reference evidence="3 4" key="1">
    <citation type="submission" date="2018-05" db="EMBL/GenBank/DDBJ databases">
        <title>Complete genome sequences of Streptococcus sobrinus.</title>
        <authorList>
            <person name="Sales M."/>
            <person name="Jensen P.A."/>
        </authorList>
    </citation>
    <scope>NUCLEOTIDE SEQUENCE [LARGE SCALE GENOMIC DNA]</scope>
    <source>
        <strain evidence="3 4">SL1</strain>
    </source>
</reference>
<protein>
    <submittedName>
        <fullName evidence="3">SWIM zinc finger family protein</fullName>
    </submittedName>
</protein>
<name>A0ABM6W481_9STRE</name>
<keyword evidence="1" id="KW-0863">Zinc-finger</keyword>
<accession>A0ABM6W481</accession>
<dbReference type="RefSeq" id="WP_002959681.1">
    <property type="nucleotide sequence ID" value="NZ_CP029490.1"/>
</dbReference>
<dbReference type="EMBL" id="CP029490">
    <property type="protein sequence ID" value="AWN20554.1"/>
    <property type="molecule type" value="Genomic_DNA"/>
</dbReference>
<evidence type="ECO:0000313" key="4">
    <source>
        <dbReference type="Proteomes" id="UP000245369"/>
    </source>
</evidence>
<dbReference type="GeneID" id="93923673"/>
<dbReference type="Proteomes" id="UP000245369">
    <property type="component" value="Chromosome"/>
</dbReference>
<dbReference type="Pfam" id="PF04434">
    <property type="entry name" value="SWIM"/>
    <property type="match status" value="1"/>
</dbReference>
<keyword evidence="1" id="KW-0862">Zinc</keyword>
<evidence type="ECO:0000313" key="3">
    <source>
        <dbReference type="EMBL" id="AWN20554.1"/>
    </source>
</evidence>
<organism evidence="3 4">
    <name type="scientific">Streptococcus sobrinus</name>
    <dbReference type="NCBI Taxonomy" id="1310"/>
    <lineage>
        <taxon>Bacteria</taxon>
        <taxon>Bacillati</taxon>
        <taxon>Bacillota</taxon>
        <taxon>Bacilli</taxon>
        <taxon>Lactobacillales</taxon>
        <taxon>Streptococcaceae</taxon>
        <taxon>Streptococcus</taxon>
    </lineage>
</organism>
<keyword evidence="4" id="KW-1185">Reference proteome</keyword>
<gene>
    <name evidence="3" type="ORF">DK182_03965</name>
</gene>